<dbReference type="GO" id="GO:0009055">
    <property type="term" value="F:electron transfer activity"/>
    <property type="evidence" value="ECO:0007669"/>
    <property type="project" value="InterPro"/>
</dbReference>
<dbReference type="AlphaFoldDB" id="A0A6S6RS34"/>
<name>A0A6S6RS34_9BACT</name>
<protein>
    <submittedName>
        <fullName evidence="2">Cytochrome C553 (Soluble cytochrome f)</fullName>
    </submittedName>
</protein>
<gene>
    <name evidence="2" type="ORF">HELGO_WM2281</name>
</gene>
<organism evidence="2">
    <name type="scientific">uncultured Sulfurovum sp</name>
    <dbReference type="NCBI Taxonomy" id="269237"/>
    <lineage>
        <taxon>Bacteria</taxon>
        <taxon>Pseudomonadati</taxon>
        <taxon>Campylobacterota</taxon>
        <taxon>Epsilonproteobacteria</taxon>
        <taxon>Campylobacterales</taxon>
        <taxon>Sulfurovaceae</taxon>
        <taxon>Sulfurovum</taxon>
        <taxon>environmental samples</taxon>
    </lineage>
</organism>
<evidence type="ECO:0000256" key="1">
    <source>
        <dbReference type="SAM" id="SignalP"/>
    </source>
</evidence>
<dbReference type="EMBL" id="CACVAP010000011">
    <property type="protein sequence ID" value="CAA6798795.1"/>
    <property type="molecule type" value="Genomic_DNA"/>
</dbReference>
<sequence>MSKIFKFIAMGVLVQTAAWGASTAVCKGCHGQNWEKAAMGKAKVVKDMSIAQISKALKGYKNGTYGGPMKGLMKAQVASLSIADIEKMAAAIKK</sequence>
<dbReference type="Gene3D" id="1.10.760.10">
    <property type="entry name" value="Cytochrome c-like domain"/>
    <property type="match status" value="1"/>
</dbReference>
<reference evidence="2" key="1">
    <citation type="submission" date="2020-01" db="EMBL/GenBank/DDBJ databases">
        <authorList>
            <person name="Meier V. D."/>
            <person name="Meier V D."/>
        </authorList>
    </citation>
    <scope>NUCLEOTIDE SEQUENCE</scope>
    <source>
        <strain evidence="2">HLG_WM_MAG_06</strain>
    </source>
</reference>
<evidence type="ECO:0000313" key="2">
    <source>
        <dbReference type="EMBL" id="CAA6798795.1"/>
    </source>
</evidence>
<feature type="chain" id="PRO_5027670644" evidence="1">
    <location>
        <begin position="21"/>
        <end position="94"/>
    </location>
</feature>
<feature type="signal peptide" evidence="1">
    <location>
        <begin position="1"/>
        <end position="20"/>
    </location>
</feature>
<dbReference type="GO" id="GO:0020037">
    <property type="term" value="F:heme binding"/>
    <property type="evidence" value="ECO:0007669"/>
    <property type="project" value="InterPro"/>
</dbReference>
<proteinExistence type="predicted"/>
<keyword evidence="1" id="KW-0732">Signal</keyword>
<dbReference type="SUPFAM" id="SSF46626">
    <property type="entry name" value="Cytochrome c"/>
    <property type="match status" value="1"/>
</dbReference>
<accession>A0A6S6RS34</accession>
<dbReference type="InterPro" id="IPR036909">
    <property type="entry name" value="Cyt_c-like_dom_sf"/>
</dbReference>